<sequence>MCAATLKGPSFLDRHGLLVTLVLALAARAAIMGTNAGITMDSPLYVRMAEDLLAGVRGPSPAHHGYPMLVAAASRVIPGREWPGRITALLAALTVAALAWSLARRHLGPRGALVAAALVALHPLLVVYGGAIMTEAPFLAFTLAGLALLEGGRPFAGGLALGAAYWIRPEAAVIAPVAAALVRGREAKLRVLAGAACAALPYLAFLRWELGWWSLTPKTALVRAPFESARAAEWTLADSSATADSVGVLARLRTAGPEIARGFPAQLAAHGGRWLQAWPLPWLALSFAGIAAAWRGAPRAALLAPLAPFFVLPLLAAPVDVRFAHVAIPSLALAAALGLAAAWRHGALVRGAALAAAAAGALLLATGPLPKLALHFDDGPMHTLRGAGERLRALATPGQVVMDRKAYVPFFAGLKHAQLPDEPLDTLLDWARTSGADYLVVEEYVAATVRPQLLELLDPARLANERRVTPLFVLRPAPGEGVAVFRVERDALGAPPPR</sequence>
<evidence type="ECO:0000259" key="9">
    <source>
        <dbReference type="Pfam" id="PF13231"/>
    </source>
</evidence>
<organism evidence="10 11">
    <name type="scientific">Eiseniibacteriota bacterium</name>
    <dbReference type="NCBI Taxonomy" id="2212470"/>
    <lineage>
        <taxon>Bacteria</taxon>
        <taxon>Candidatus Eiseniibacteriota</taxon>
    </lineage>
</organism>
<feature type="transmembrane region" description="Helical" evidence="8">
    <location>
        <begin position="163"/>
        <end position="182"/>
    </location>
</feature>
<name>A0A933SET2_UNCEI</name>
<comment type="subcellular location">
    <subcellularLocation>
        <location evidence="1">Cell membrane</location>
        <topology evidence="1">Multi-pass membrane protein</topology>
    </subcellularLocation>
</comment>
<dbReference type="GO" id="GO:0009103">
    <property type="term" value="P:lipopolysaccharide biosynthetic process"/>
    <property type="evidence" value="ECO:0007669"/>
    <property type="project" value="UniProtKB-ARBA"/>
</dbReference>
<dbReference type="EMBL" id="JACRIW010000041">
    <property type="protein sequence ID" value="MBI5169088.1"/>
    <property type="molecule type" value="Genomic_DNA"/>
</dbReference>
<evidence type="ECO:0000313" key="11">
    <source>
        <dbReference type="Proteomes" id="UP000696931"/>
    </source>
</evidence>
<feature type="transmembrane region" description="Helical" evidence="8">
    <location>
        <begin position="347"/>
        <end position="365"/>
    </location>
</feature>
<keyword evidence="7 8" id="KW-0472">Membrane</keyword>
<feature type="domain" description="Glycosyltransferase RgtA/B/C/D-like" evidence="9">
    <location>
        <begin position="69"/>
        <end position="183"/>
    </location>
</feature>
<keyword evidence="6 8" id="KW-1133">Transmembrane helix</keyword>
<dbReference type="InterPro" id="IPR050297">
    <property type="entry name" value="LipidA_mod_glycosyltrf_83"/>
</dbReference>
<dbReference type="PANTHER" id="PTHR33908:SF11">
    <property type="entry name" value="MEMBRANE PROTEIN"/>
    <property type="match status" value="1"/>
</dbReference>
<evidence type="ECO:0000256" key="7">
    <source>
        <dbReference type="ARBA" id="ARBA00023136"/>
    </source>
</evidence>
<proteinExistence type="predicted"/>
<evidence type="ECO:0000256" key="1">
    <source>
        <dbReference type="ARBA" id="ARBA00004651"/>
    </source>
</evidence>
<evidence type="ECO:0000256" key="3">
    <source>
        <dbReference type="ARBA" id="ARBA00022676"/>
    </source>
</evidence>
<feature type="transmembrane region" description="Helical" evidence="8">
    <location>
        <begin position="82"/>
        <end position="100"/>
    </location>
</feature>
<dbReference type="InterPro" id="IPR038731">
    <property type="entry name" value="RgtA/B/C-like"/>
</dbReference>
<evidence type="ECO:0000313" key="10">
    <source>
        <dbReference type="EMBL" id="MBI5169088.1"/>
    </source>
</evidence>
<evidence type="ECO:0000256" key="4">
    <source>
        <dbReference type="ARBA" id="ARBA00022679"/>
    </source>
</evidence>
<keyword evidence="2" id="KW-1003">Cell membrane</keyword>
<feature type="transmembrane region" description="Helical" evidence="8">
    <location>
        <begin position="323"/>
        <end position="340"/>
    </location>
</feature>
<evidence type="ECO:0000256" key="8">
    <source>
        <dbReference type="SAM" id="Phobius"/>
    </source>
</evidence>
<evidence type="ECO:0000256" key="5">
    <source>
        <dbReference type="ARBA" id="ARBA00022692"/>
    </source>
</evidence>
<dbReference type="PANTHER" id="PTHR33908">
    <property type="entry name" value="MANNOSYLTRANSFERASE YKCB-RELATED"/>
    <property type="match status" value="1"/>
</dbReference>
<evidence type="ECO:0000256" key="2">
    <source>
        <dbReference type="ARBA" id="ARBA00022475"/>
    </source>
</evidence>
<accession>A0A933SET2</accession>
<keyword evidence="4" id="KW-0808">Transferase</keyword>
<feature type="transmembrane region" description="Helical" evidence="8">
    <location>
        <begin position="189"/>
        <end position="208"/>
    </location>
</feature>
<comment type="caution">
    <text evidence="10">The sequence shown here is derived from an EMBL/GenBank/DDBJ whole genome shotgun (WGS) entry which is preliminary data.</text>
</comment>
<evidence type="ECO:0000256" key="6">
    <source>
        <dbReference type="ARBA" id="ARBA00022989"/>
    </source>
</evidence>
<dbReference type="GO" id="GO:0016763">
    <property type="term" value="F:pentosyltransferase activity"/>
    <property type="evidence" value="ECO:0007669"/>
    <property type="project" value="TreeGrafter"/>
</dbReference>
<gene>
    <name evidence="10" type="ORF">HZA61_06345</name>
</gene>
<feature type="transmembrane region" description="Helical" evidence="8">
    <location>
        <begin position="274"/>
        <end position="293"/>
    </location>
</feature>
<protein>
    <submittedName>
        <fullName evidence="10">Glycosyltransferase family 39 protein</fullName>
    </submittedName>
</protein>
<feature type="transmembrane region" description="Helical" evidence="8">
    <location>
        <begin position="300"/>
        <end position="317"/>
    </location>
</feature>
<keyword evidence="3" id="KW-0328">Glycosyltransferase</keyword>
<reference evidence="10" key="1">
    <citation type="submission" date="2020-07" db="EMBL/GenBank/DDBJ databases">
        <title>Huge and variable diversity of episymbiotic CPR bacteria and DPANN archaea in groundwater ecosystems.</title>
        <authorList>
            <person name="He C.Y."/>
            <person name="Keren R."/>
            <person name="Whittaker M."/>
            <person name="Farag I.F."/>
            <person name="Doudna J."/>
            <person name="Cate J.H.D."/>
            <person name="Banfield J.F."/>
        </authorList>
    </citation>
    <scope>NUCLEOTIDE SEQUENCE</scope>
    <source>
        <strain evidence="10">NC_groundwater_1813_Pr3_B-0.1um_71_17</strain>
    </source>
</reference>
<dbReference type="Proteomes" id="UP000696931">
    <property type="component" value="Unassembled WGS sequence"/>
</dbReference>
<dbReference type="GO" id="GO:0005886">
    <property type="term" value="C:plasma membrane"/>
    <property type="evidence" value="ECO:0007669"/>
    <property type="project" value="UniProtKB-SubCell"/>
</dbReference>
<dbReference type="Pfam" id="PF13231">
    <property type="entry name" value="PMT_2"/>
    <property type="match status" value="1"/>
</dbReference>
<keyword evidence="5 8" id="KW-0812">Transmembrane</keyword>
<feature type="transmembrane region" description="Helical" evidence="8">
    <location>
        <begin position="112"/>
        <end position="133"/>
    </location>
</feature>
<dbReference type="AlphaFoldDB" id="A0A933SET2"/>